<dbReference type="Gene3D" id="1.10.357.10">
    <property type="entry name" value="Tetracycline Repressor, domain 2"/>
    <property type="match status" value="1"/>
</dbReference>
<dbReference type="EMBL" id="LCZJ02000026">
    <property type="protein sequence ID" value="KTD85840.1"/>
    <property type="molecule type" value="Genomic_DNA"/>
</dbReference>
<feature type="DNA-binding region" description="H-T-H motif" evidence="2">
    <location>
        <begin position="23"/>
        <end position="42"/>
    </location>
</feature>
<organism evidence="4 5">
    <name type="scientific">Paenibacillus etheri</name>
    <dbReference type="NCBI Taxonomy" id="1306852"/>
    <lineage>
        <taxon>Bacteria</taxon>
        <taxon>Bacillati</taxon>
        <taxon>Bacillota</taxon>
        <taxon>Bacilli</taxon>
        <taxon>Bacillales</taxon>
        <taxon>Paenibacillaceae</taxon>
        <taxon>Paenibacillus</taxon>
    </lineage>
</organism>
<dbReference type="AlphaFoldDB" id="A0A0W1AX57"/>
<accession>A0A0W1AX57</accession>
<dbReference type="InterPro" id="IPR050624">
    <property type="entry name" value="HTH-type_Tx_Regulator"/>
</dbReference>
<name>A0A0W1AX57_9BACL</name>
<dbReference type="InterPro" id="IPR001647">
    <property type="entry name" value="HTH_TetR"/>
</dbReference>
<gene>
    <name evidence="4" type="ORF">UQ64_20405</name>
</gene>
<evidence type="ECO:0000259" key="3">
    <source>
        <dbReference type="PROSITE" id="PS50977"/>
    </source>
</evidence>
<dbReference type="PANTHER" id="PTHR43479">
    <property type="entry name" value="ACREF/ENVCD OPERON REPRESSOR-RELATED"/>
    <property type="match status" value="1"/>
</dbReference>
<protein>
    <recommendedName>
        <fullName evidence="3">HTH tetR-type domain-containing protein</fullName>
    </recommendedName>
</protein>
<reference evidence="4 5" key="1">
    <citation type="journal article" date="2015" name="Int. Biodeterior. Biodegradation">
        <title>Physiological and genetic screening methods for the isolation of methyl tert-butyl ether-degrading bacteria for bioremediation purposes.</title>
        <authorList>
            <person name="Guisado I.M."/>
            <person name="Purswani J."/>
            <person name="Gonzalez Lopez J."/>
            <person name="Pozo C."/>
        </authorList>
    </citation>
    <scope>NUCLEOTIDE SEQUENCE [LARGE SCALE GENOMIC DNA]</scope>
    <source>
        <strain evidence="4 5">SH7</strain>
    </source>
</reference>
<dbReference type="OrthoDB" id="9789566at2"/>
<feature type="domain" description="HTH tetR-type" evidence="3">
    <location>
        <begin position="1"/>
        <end position="60"/>
    </location>
</feature>
<dbReference type="GO" id="GO:0003677">
    <property type="term" value="F:DNA binding"/>
    <property type="evidence" value="ECO:0007669"/>
    <property type="project" value="UniProtKB-UniRule"/>
</dbReference>
<dbReference type="RefSeq" id="WP_060624725.1">
    <property type="nucleotide sequence ID" value="NZ_LCZJ02000026.1"/>
</dbReference>
<keyword evidence="5" id="KW-1185">Reference proteome</keyword>
<proteinExistence type="predicted"/>
<dbReference type="Proteomes" id="UP000054709">
    <property type="component" value="Unassembled WGS sequence"/>
</dbReference>
<dbReference type="InterPro" id="IPR009057">
    <property type="entry name" value="Homeodomain-like_sf"/>
</dbReference>
<evidence type="ECO:0000313" key="4">
    <source>
        <dbReference type="EMBL" id="KTD85840.1"/>
    </source>
</evidence>
<comment type="caution">
    <text evidence="4">The sequence shown here is derived from an EMBL/GenBank/DDBJ whole genome shotgun (WGS) entry which is preliminary data.</text>
</comment>
<dbReference type="PROSITE" id="PS50977">
    <property type="entry name" value="HTH_TETR_2"/>
    <property type="match status" value="1"/>
</dbReference>
<dbReference type="PRINTS" id="PR00455">
    <property type="entry name" value="HTHTETR"/>
</dbReference>
<dbReference type="SUPFAM" id="SSF46689">
    <property type="entry name" value="Homeodomain-like"/>
    <property type="match status" value="1"/>
</dbReference>
<sequence>MTKEKILDATLHLIKSEGIDSVTIRKIASEAGTNVALINYYFGSKEKLMHEAMKMILETFRSAFEIFDVVGYPPIVRLKQFILTYASFLKDYPDLLKRILGHDPLFESVAEYVHFMKQQGFEKLSEVMTEVTGVTDRKTVLLMTQHMFAAIMSPFTKVNPVTKCQPNNCMQSSLLDIPISIEESIDLFFEQYFHKYLVKI</sequence>
<evidence type="ECO:0000256" key="1">
    <source>
        <dbReference type="ARBA" id="ARBA00023125"/>
    </source>
</evidence>
<dbReference type="PANTHER" id="PTHR43479:SF11">
    <property type="entry name" value="ACREF_ENVCD OPERON REPRESSOR-RELATED"/>
    <property type="match status" value="1"/>
</dbReference>
<dbReference type="Pfam" id="PF00440">
    <property type="entry name" value="TetR_N"/>
    <property type="match status" value="1"/>
</dbReference>
<evidence type="ECO:0000313" key="5">
    <source>
        <dbReference type="Proteomes" id="UP000054709"/>
    </source>
</evidence>
<keyword evidence="1 2" id="KW-0238">DNA-binding</keyword>
<evidence type="ECO:0000256" key="2">
    <source>
        <dbReference type="PROSITE-ProRule" id="PRU00335"/>
    </source>
</evidence>